<dbReference type="Gene3D" id="6.10.140.1060">
    <property type="match status" value="1"/>
</dbReference>
<evidence type="ECO:0000259" key="15">
    <source>
        <dbReference type="Pfam" id="PF12777"/>
    </source>
</evidence>
<dbReference type="Pfam" id="PF12781">
    <property type="entry name" value="AAA_9"/>
    <property type="match status" value="1"/>
</dbReference>
<dbReference type="Pfam" id="PF18199">
    <property type="entry name" value="Dynein_C"/>
    <property type="match status" value="1"/>
</dbReference>
<dbReference type="InterPro" id="IPR041658">
    <property type="entry name" value="AAA_lid_11"/>
</dbReference>
<evidence type="ECO:0000256" key="8">
    <source>
        <dbReference type="ARBA" id="ARBA00023054"/>
    </source>
</evidence>
<dbReference type="InterPro" id="IPR043160">
    <property type="entry name" value="Dynein_C_barrel"/>
</dbReference>
<keyword evidence="9" id="KW-0505">Motor protein</keyword>
<dbReference type="Gene3D" id="1.10.8.720">
    <property type="entry name" value="Region D6 of dynein motor"/>
    <property type="match status" value="1"/>
</dbReference>
<dbReference type="Gene3D" id="1.10.8.710">
    <property type="match status" value="1"/>
</dbReference>
<keyword evidence="8 11" id="KW-0175">Coiled coil</keyword>
<evidence type="ECO:0000256" key="7">
    <source>
        <dbReference type="ARBA" id="ARBA00023017"/>
    </source>
</evidence>
<evidence type="ECO:0000259" key="12">
    <source>
        <dbReference type="Pfam" id="PF08385"/>
    </source>
</evidence>
<dbReference type="InterPro" id="IPR054354">
    <property type="entry name" value="DYNC2H1-like_lid"/>
</dbReference>
<evidence type="ECO:0000259" key="14">
    <source>
        <dbReference type="Pfam" id="PF12774"/>
    </source>
</evidence>
<dbReference type="Pfam" id="PF22597">
    <property type="entry name" value="DYN_lid"/>
    <property type="match status" value="1"/>
</dbReference>
<keyword evidence="5" id="KW-0547">Nucleotide-binding</keyword>
<evidence type="ECO:0000259" key="16">
    <source>
        <dbReference type="Pfam" id="PF12780"/>
    </source>
</evidence>
<dbReference type="InterPro" id="IPR013594">
    <property type="entry name" value="Dynein_heavy_tail"/>
</dbReference>
<evidence type="ECO:0000259" key="19">
    <source>
        <dbReference type="Pfam" id="PF18199"/>
    </source>
</evidence>
<dbReference type="InterPro" id="IPR013602">
    <property type="entry name" value="Dynein_heavy_linker"/>
</dbReference>
<dbReference type="PANTHER" id="PTHR45703">
    <property type="entry name" value="DYNEIN HEAVY CHAIN"/>
    <property type="match status" value="1"/>
</dbReference>
<dbReference type="InterPro" id="IPR026983">
    <property type="entry name" value="DHC"/>
</dbReference>
<feature type="domain" description="Dynein heavy chain tail" evidence="12">
    <location>
        <begin position="147"/>
        <end position="629"/>
    </location>
</feature>
<dbReference type="InterPro" id="IPR024317">
    <property type="entry name" value="Dynein_heavy_chain_D4_dom"/>
</dbReference>
<dbReference type="Pfam" id="PF12780">
    <property type="entry name" value="AAA_8"/>
    <property type="match status" value="1"/>
</dbReference>
<dbReference type="Gene3D" id="1.20.58.1120">
    <property type="match status" value="1"/>
</dbReference>
<feature type="domain" description="Dynein heavy chain C-terminal" evidence="19">
    <location>
        <begin position="3802"/>
        <end position="3983"/>
    </location>
</feature>
<dbReference type="InterPro" id="IPR035706">
    <property type="entry name" value="AAA_9"/>
</dbReference>
<evidence type="ECO:0000256" key="5">
    <source>
        <dbReference type="ARBA" id="ARBA00022741"/>
    </source>
</evidence>
<keyword evidence="10" id="KW-0206">Cytoskeleton</keyword>
<feature type="domain" description="Dynein heavy chain ATP-binding dynein motor region" evidence="17">
    <location>
        <begin position="3111"/>
        <end position="3206"/>
    </location>
</feature>
<dbReference type="InterPro" id="IPR035699">
    <property type="entry name" value="AAA_6"/>
</dbReference>
<dbReference type="Gene3D" id="1.20.920.30">
    <property type="match status" value="1"/>
</dbReference>
<comment type="subcellular location">
    <subcellularLocation>
        <location evidence="1">Cytoplasm</location>
        <location evidence="1">Cytoskeleton</location>
    </subcellularLocation>
</comment>
<dbReference type="InterPro" id="IPR042219">
    <property type="entry name" value="AAA_lid_11_sf"/>
</dbReference>
<feature type="domain" description="Dynein heavy chain coiled coil stalk" evidence="15">
    <location>
        <begin position="2770"/>
        <end position="3065"/>
    </location>
</feature>
<dbReference type="PANTHER" id="PTHR45703:SF22">
    <property type="entry name" value="DYNEIN CYTOPLASMIC 2 HEAVY CHAIN 1"/>
    <property type="match status" value="1"/>
</dbReference>
<dbReference type="Proteomes" id="UP001153292">
    <property type="component" value="Chromosome 1"/>
</dbReference>
<keyword evidence="22" id="KW-1185">Reference proteome</keyword>
<dbReference type="InterPro" id="IPR041228">
    <property type="entry name" value="Dynein_C"/>
</dbReference>
<dbReference type="InterPro" id="IPR043157">
    <property type="entry name" value="Dynein_AAA1S"/>
</dbReference>
<dbReference type="EMBL" id="OU963894">
    <property type="protein sequence ID" value="CAH0663883.1"/>
    <property type="molecule type" value="Genomic_DNA"/>
</dbReference>
<evidence type="ECO:0000256" key="2">
    <source>
        <dbReference type="ARBA" id="ARBA00008887"/>
    </source>
</evidence>
<evidence type="ECO:0000256" key="3">
    <source>
        <dbReference type="ARBA" id="ARBA00022490"/>
    </source>
</evidence>
<evidence type="ECO:0000259" key="18">
    <source>
        <dbReference type="Pfam" id="PF18198"/>
    </source>
</evidence>
<evidence type="ECO:0000259" key="17">
    <source>
        <dbReference type="Pfam" id="PF12781"/>
    </source>
</evidence>
<evidence type="ECO:0000259" key="13">
    <source>
        <dbReference type="Pfam" id="PF08393"/>
    </source>
</evidence>
<keyword evidence="6" id="KW-0067">ATP-binding</keyword>
<dbReference type="CDD" id="cd00009">
    <property type="entry name" value="AAA"/>
    <property type="match status" value="1"/>
</dbReference>
<reference evidence="21" key="1">
    <citation type="submission" date="2021-12" db="EMBL/GenBank/DDBJ databases">
        <authorList>
            <person name="King R."/>
        </authorList>
    </citation>
    <scope>NUCLEOTIDE SEQUENCE</scope>
</reference>
<dbReference type="SUPFAM" id="SSF52540">
    <property type="entry name" value="P-loop containing nucleoside triphosphate hydrolases"/>
    <property type="match status" value="3"/>
</dbReference>
<accession>A0ABN8EEB2</accession>
<organism evidence="21 22">
    <name type="scientific">Chilo suppressalis</name>
    <name type="common">Asiatic rice borer moth</name>
    <dbReference type="NCBI Taxonomy" id="168631"/>
    <lineage>
        <taxon>Eukaryota</taxon>
        <taxon>Metazoa</taxon>
        <taxon>Ecdysozoa</taxon>
        <taxon>Arthropoda</taxon>
        <taxon>Hexapoda</taxon>
        <taxon>Insecta</taxon>
        <taxon>Pterygota</taxon>
        <taxon>Neoptera</taxon>
        <taxon>Endopterygota</taxon>
        <taxon>Lepidoptera</taxon>
        <taxon>Glossata</taxon>
        <taxon>Ditrysia</taxon>
        <taxon>Pyraloidea</taxon>
        <taxon>Crambidae</taxon>
        <taxon>Crambinae</taxon>
        <taxon>Chilo</taxon>
    </lineage>
</organism>
<protein>
    <recommendedName>
        <fullName evidence="23">Cytoplasmic dynein 2 heavy chain 1</fullName>
    </recommendedName>
</protein>
<evidence type="ECO:0000256" key="6">
    <source>
        <dbReference type="ARBA" id="ARBA00022840"/>
    </source>
</evidence>
<evidence type="ECO:0000256" key="1">
    <source>
        <dbReference type="ARBA" id="ARBA00004245"/>
    </source>
</evidence>
<dbReference type="Pfam" id="PF08385">
    <property type="entry name" value="DHC_N1"/>
    <property type="match status" value="1"/>
</dbReference>
<dbReference type="Pfam" id="PF08393">
    <property type="entry name" value="DHC_N2"/>
    <property type="match status" value="1"/>
</dbReference>
<keyword evidence="4" id="KW-0493">Microtubule</keyword>
<evidence type="ECO:0000313" key="21">
    <source>
        <dbReference type="EMBL" id="CAH0663883.1"/>
    </source>
</evidence>
<evidence type="ECO:0000313" key="22">
    <source>
        <dbReference type="Proteomes" id="UP001153292"/>
    </source>
</evidence>
<feature type="domain" description="Dynein heavy chain AAA module D4" evidence="16">
    <location>
        <begin position="2640"/>
        <end position="2753"/>
    </location>
</feature>
<keyword evidence="7" id="KW-0243">Dynein</keyword>
<dbReference type="InterPro" id="IPR042228">
    <property type="entry name" value="Dynein_linker_3"/>
</dbReference>
<feature type="domain" description="Dynein 2 heavy chain 1 cytoplasmic ATPase lid" evidence="20">
    <location>
        <begin position="2390"/>
        <end position="2467"/>
    </location>
</feature>
<dbReference type="Gene3D" id="3.20.180.20">
    <property type="entry name" value="Dynein heavy chain, N-terminal domain 2"/>
    <property type="match status" value="1"/>
</dbReference>
<dbReference type="Gene3D" id="1.20.140.100">
    <property type="entry name" value="Dynein heavy chain, N-terminal domain 2"/>
    <property type="match status" value="1"/>
</dbReference>
<dbReference type="InterPro" id="IPR027417">
    <property type="entry name" value="P-loop_NTPase"/>
</dbReference>
<proteinExistence type="inferred from homology"/>
<feature type="domain" description="Dynein heavy chain linker" evidence="13">
    <location>
        <begin position="1083"/>
        <end position="1475"/>
    </location>
</feature>
<dbReference type="Pfam" id="PF18198">
    <property type="entry name" value="AAA_lid_11"/>
    <property type="match status" value="1"/>
</dbReference>
<dbReference type="Gene3D" id="3.40.50.300">
    <property type="entry name" value="P-loop containing nucleotide triphosphate hydrolases"/>
    <property type="match status" value="3"/>
</dbReference>
<evidence type="ECO:0000259" key="20">
    <source>
        <dbReference type="Pfam" id="PF22597"/>
    </source>
</evidence>
<name>A0ABN8EEB2_CHISP</name>
<evidence type="ECO:0000256" key="4">
    <source>
        <dbReference type="ARBA" id="ARBA00022701"/>
    </source>
</evidence>
<evidence type="ECO:0000256" key="9">
    <source>
        <dbReference type="ARBA" id="ARBA00023175"/>
    </source>
</evidence>
<dbReference type="InterPro" id="IPR024743">
    <property type="entry name" value="Dynein_HC_stalk"/>
</dbReference>
<dbReference type="Gene3D" id="1.20.920.20">
    <property type="match status" value="1"/>
</dbReference>
<evidence type="ECO:0000256" key="11">
    <source>
        <dbReference type="SAM" id="Coils"/>
    </source>
</evidence>
<feature type="domain" description="Dynein heavy chain AAA lid" evidence="18">
    <location>
        <begin position="3577"/>
        <end position="3614"/>
    </location>
</feature>
<dbReference type="Gene3D" id="3.10.490.20">
    <property type="match status" value="1"/>
</dbReference>
<sequence length="3989" mass="447099">MSLVRKFVLLTTEHFFNIYNLDYNERAEEALTDFVHHSQTLLLQSFISDNALVLHTKMQFDQKKSIIFYKSNALELNSENSMEYINLITVTNKVAESLYQIVKQIYSPLLANDYGLVSHNIQKNLSDLETNLRIITHGKANENINVILTIEDEVEYWKGISEKKNTSKKERDNALAYYELFEDICEELRSMQANNIFEIRESTENIGGILDDIWRLTAVAYSEDRMMHIINIIGHSICTIIQKSISSSDLWNVQDDSKENMVLLLLADSLGVIKTWISASKSLTETYWPNYALHTWSGKPYIPLFCLNFENRLKEVYEIRSTYSQLNKLLTINEREELKIRDLFEPFKNINIWIYNGPNQVWKAAVSCFSTNLRPAETKIAEKLRPRLHNTSTKQMLYEFMRYKALINRPIVKRELNNELEVFISSLISLLKSIKSQLDSDEIDVQMYQPPEMSPVVQQVQWAKHMEGKVQDIRTCAKYLADFDGSIELIKSADQLLQELTAMYTQLHDDWSRELLALVNSGSLQLRLERPVVEFSGTSKMLEVQYEARAVRCEREARALKALGLPPPPAVAAALQALTDALAHAQRLQQVASFHNTLSERMVPSARPMMLQGALQLSALVQNHQPVYWHDAAQLAAYVDRLVGAVGHLDAQNTYLTKQHIAIRVIVEKLLDTELLTQQAEWKKHVKDIRDIIEMVEANGYKNTDSWRLHWDYQLYKVLECQYIKSLLSLHKHFPHVKVDLVFRGLRVSVSPALEQVRAQQYAQLRRLLALPAHAPTLHARDHDRALYLSIVHEHSWLGNKAVQQLESALSALERTCDTWTRRAALSCVDIESLCSEHLKEPADWEANFKACKAYGQAVAKMTFEDEKIEWITVGTVSLRREFEAQTRNLWACLMTSLQNSCRADALEVDAFIASASVMLENKSLPKNAKDLAEISAKQQTLQKNMPEMEKTVENLKRKSHMLHTWGGDSTTEGVIKEWQKIRDMMLGQQQMFEHQADIVKSTLSGEWDNLNSSVEAWASRWSQNKGRLEETHGVLFPEMADRCRSVFDAQAQWEKFVVDRDELVKECVKFNLDLQPSDVWTEAEKLMDEYTNIWTPLKNYNEEYESICGQDWLLFQKKLHLLDEFVSKWTANLEPFTAVTLYLKQELDKYLDLTTMLKYLRGTDFTEKHWREVSNLLEMEYKKPDTLQVKDLLFVASNIKKQIKLLQKICTAASNEAAIRNALNELELWFAGARLNITYYNDKAKRPIPIVKDFKDILSKIEERQWVVSSLSGGGDACAAWEARLRAVRASIRAAAHAQRRWLYLEPILCNDDGEIGAKFRKVDQGFRQVTRVIEGDPRLSALLQSTRLQPMLDAISEQLHVCQSALNQYIDEKRLIFPRLYFLSDDDLLELLGQARSGADGREAVMQTHLKKLFPGISSVKLGPEGLSLTALCSQGNDSLQLDHPVDIDCPVEVWLKNLESEMRTSLQSMTLKCVVTTSLQDQDPFTLPTQILCLVQNIRFTEQAEKAITSKDLHKLKANIEKETSYYGSTEIEDESERYKRQALILQCAHYLSVIRTLINNNVVSTSDWHWQKQLRFYFLNNKEVVAKMGLATISYSYEYLGVNTGQFVRTELADECFLILTQSLHLGLVGNPFGPAGTGKTESVKALGGLVGRLVLVFNCDEAMDAECMGRLLSGLALCGAWGCFDEFNRLSADTLAAVSHQLESLLPAMKPAASERMATLNEKQIKVSQWCGVAATMNPIGRGYGGRRELPAALERVLRPVAMAQPQGSQLVCRLLGARAISHADRLAADLCAVFTLASQLLSSQRHYDWGLRALKASVGSCGAALCANKNLDLQQQRQLVRRVLTLNNMSKLTQDDAERFENILSLVFADVPKEEQNIDPINDALAAAFITLGLVSNQSQIQKCMELYEQMQQRMGVVIVGPPGSGKTTIRHLLKNALINQGKSIVEYVICPKAMSRSSLLGHIDHDTRQWTDGVISATALEIANQPQDIWSWVVCDGDIDPEWIEALNSVLDDNRLLTLPSGWRIQFGDNVNFVFETHSLEYASPATVSRMGIILMGDESSCAEEVMEKWSRKLDFENESAKAAAPLLHQAMNTCLRWFHTNRSNVFYKVYDVAMVKQILTQFEYAVQNTSHSLSVTTPEEMVYLAIERSVLGILRENSVDSFREEFSGTLGPPPTAIISSGEWVSDSLFLSNRLATCEPALRACIAAGTNLLLLGPDASGKSLLIEHVLKESNCSVFNIDCTPMLVPLDIIEELKRNNVVRAGGSGGGGSGNGGSSGGEVALVVRGLHRTADDAWKCSPVHQFLLQLIQQGGFWSGGGEGVGEEGGAGWWSVPRLRVVATAVAAPYSPRLDAALPHLTLNEPDDEELLEITNNYLKESVSKNFSSKDLSHVATNMLSMFKEVVETFTSYAHYNWNADHLKRWCQNIKWYRPSNNTELITAVYTEANAIFKDRLVSDDEKEIYANIAKTHLKANASENICYAPKLKGDGVYMEPVEYTEWCQRAQKLINQCLSENENAFGDTGIEVCKELVVLYTSMARACGAGRARICVGSSGVGRRAAAMLAASALPAALYIVQQPHNFSATVKNALSSAGEGARTLLVICGLAVTSTELSAIEAVQSANSMHAIPAQMMPAQQSTQTLLNIKQNLGVVICLDKGHENLWELISNYPLLYNAEHVIWIGRWSADTLRQMPPLVIQRLVKESVTDTPKEELQTVPAEGFVQIYESLDTEYMRTPCRYIGFIKTYFHIVNRKKQSLTQRRNMLTAGVEALRRARSEVATLQADAAVQEAALNEKQESANRALEQISATVRANTDQREEMHALKTNIEAENEKLQIRKKEIEAELASVEPVIAAARAAVGDIRPESLSEIRSLRAPPDVVRDVLEGVLRLMGIADTSWHSMKNFLSKRGVKEDIRCLDASQITAEAAESVERLLKSRGSSFEAATARRASAACAPLAAWVRANLAYAGALHRVRPLQLQQARLHSNLREAKEQLAALSSGLASVEERVSSLQQQLGQHTRDAAALELKVGAARETIAAATALIRTLADEYTMWEHDVSSRNLKDRFKVNYTRLNRTLVITDVDGVHSSWAGLLDSRARLVLMARSMPRVPTACEARLSPLHCAARRDALTAQLVHYALQQLNPEVNEKSKEIKLKKATLQKQQHELQENLLSVLSTNSDILHDANLLASLNKTRETSATISEALEAAHAIERETHAASEAYQPSAERTALLALTVKSMATHRPLIALPIDVVLDIYVDALRNSNTKNINNDELIKYITRRVIERVLLSLHKKDKYKVILHILKQVYDDIIPDKLWQIFLGNYIAKDDQRIFAEVKNTFKWITDEEVKKVAQIKVINEDFFNKLSLQNADVWKEFLESGDLKALAPLSLTHFELVLAVSILRPDSTYRAITGLVDYILGSDVMSVGATVGLAARWSGGRPALLLAAHALDVLAHHARSLTLVGVEEGRAAWERAIVAARSGGWVALVVGASPITQDLTNFIVDYVQRPTEDYNEEFRLWIVSEDRDIPPAVANVCVNVILEAPEGVKHNVASTLSAWGEFEADGAAVRSRVCLALFHAIVQERRAYIPQGWSRWYAWEWGEVSACASALRGGGGRELVLAMYSARAAPPDRRPLAALHRATLGAHALAHCWRPLGLALPLPPPTTTRAQAYLSAIDAFPDIDPPQLLGLPDNCRIAWERNTANDIIIGLKELDSTAVATNQDNKNNVTPLKMILALWKKQMSGSALIKADYQEVKSGEGWWAGVYACEVAEAARVCRLLHRALSSLARQPAPEPLSQTPAEWQSWWAGPEESLVYVREFCHRALAAEARMRSNTDHIPKEVDLRSFLYAARVVWALRARAAYSLGCDVNQLTLLTKWAPRQEECEEDGVIVRGLQLAGGEWAGGGVRGASPRAAPRCAAPALLLRYMTQNQTAPLNPEGTVEIPVYSSETREQELFVVRAPIAKPYDRDTAYMHALALIIAPLQ</sequence>
<comment type="similarity">
    <text evidence="2">Belongs to the dynein heavy chain family.</text>
</comment>
<dbReference type="Pfam" id="PF12777">
    <property type="entry name" value="MT"/>
    <property type="match status" value="1"/>
</dbReference>
<evidence type="ECO:0000256" key="10">
    <source>
        <dbReference type="ARBA" id="ARBA00023212"/>
    </source>
</evidence>
<dbReference type="Pfam" id="PF12774">
    <property type="entry name" value="AAA_6"/>
    <property type="match status" value="1"/>
</dbReference>
<keyword evidence="3" id="KW-0963">Cytoplasm</keyword>
<gene>
    <name evidence="21" type="ORF">CHILSU_LOCUS333</name>
</gene>
<feature type="coiled-coil region" evidence="11">
    <location>
        <begin position="2993"/>
        <end position="3034"/>
    </location>
</feature>
<evidence type="ECO:0008006" key="23">
    <source>
        <dbReference type="Google" id="ProtNLM"/>
    </source>
</evidence>
<feature type="coiled-coil region" evidence="11">
    <location>
        <begin position="2777"/>
        <end position="2850"/>
    </location>
</feature>
<dbReference type="InterPro" id="IPR042222">
    <property type="entry name" value="Dynein_2_N"/>
</dbReference>
<feature type="domain" description="Dynein heavy chain hydrolytic ATP-binding dynein motor region" evidence="14">
    <location>
        <begin position="1599"/>
        <end position="1934"/>
    </location>
</feature>